<name>A0A9X9BZM2_9GAMM</name>
<reference evidence="2 3" key="1">
    <citation type="submission" date="2019-07" db="EMBL/GenBank/DDBJ databases">
        <title>Serratia strains were isolated from fresh produce.</title>
        <authorList>
            <person name="Cho G.-S."/>
            <person name="Stein M."/>
            <person name="Lee W."/>
            <person name="Suh S.H."/>
            <person name="Franz C.M.A.P."/>
        </authorList>
    </citation>
    <scope>NUCLEOTIDE SEQUENCE [LARGE SCALE GENOMIC DNA]</scope>
    <source>
        <strain evidence="2 3">S17</strain>
    </source>
</reference>
<accession>A0A9X9BZM2</accession>
<gene>
    <name evidence="2" type="ORF">FOT63_23465</name>
</gene>
<organism evidence="2 3">
    <name type="scientific">Serratia ureilytica</name>
    <dbReference type="NCBI Taxonomy" id="300181"/>
    <lineage>
        <taxon>Bacteria</taxon>
        <taxon>Pseudomonadati</taxon>
        <taxon>Pseudomonadota</taxon>
        <taxon>Gammaproteobacteria</taxon>
        <taxon>Enterobacterales</taxon>
        <taxon>Yersiniaceae</taxon>
        <taxon>Serratia</taxon>
    </lineage>
</organism>
<dbReference type="EMBL" id="VOUP01000021">
    <property type="protein sequence ID" value="TXE24847.1"/>
    <property type="molecule type" value="Genomic_DNA"/>
</dbReference>
<dbReference type="Pfam" id="PF19419">
    <property type="entry name" value="DUF5983"/>
    <property type="match status" value="1"/>
</dbReference>
<sequence length="74" mass="8517">MLPWRTAGDWIHDTGYGYLLRLNARNHPALRLKAIGLSRACHRLVITLIQHYGTHILHLDADVDLLPGFVTFDW</sequence>
<evidence type="ECO:0000313" key="3">
    <source>
        <dbReference type="Proteomes" id="UP000321307"/>
    </source>
</evidence>
<dbReference type="InterPro" id="IPR046025">
    <property type="entry name" value="DUF5983"/>
</dbReference>
<comment type="caution">
    <text evidence="2">The sequence shown here is derived from an EMBL/GenBank/DDBJ whole genome shotgun (WGS) entry which is preliminary data.</text>
</comment>
<dbReference type="AlphaFoldDB" id="A0A9X9BZM2"/>
<dbReference type="Proteomes" id="UP000321307">
    <property type="component" value="Unassembled WGS sequence"/>
</dbReference>
<protein>
    <recommendedName>
        <fullName evidence="1">DUF5983 domain-containing protein</fullName>
    </recommendedName>
</protein>
<evidence type="ECO:0000313" key="2">
    <source>
        <dbReference type="EMBL" id="TXE24847.1"/>
    </source>
</evidence>
<proteinExistence type="predicted"/>
<evidence type="ECO:0000259" key="1">
    <source>
        <dbReference type="Pfam" id="PF19419"/>
    </source>
</evidence>
<feature type="domain" description="DUF5983" evidence="1">
    <location>
        <begin position="9"/>
        <end position="74"/>
    </location>
</feature>